<sequence>MWEECHLNCTFVDRHAGSVRFVRACRKEANFVTPWTGALDIKLENPYTMGRPHYGPVTGDG</sequence>
<dbReference type="AlphaFoldDB" id="K6XNM0"/>
<name>K6XNM0_9ACTN</name>
<accession>K6XNM0</accession>
<evidence type="ECO:0000313" key="2">
    <source>
        <dbReference type="Proteomes" id="UP000035058"/>
    </source>
</evidence>
<organism evidence="1 2">
    <name type="scientific">Gordonia namibiensis NBRC 108229</name>
    <dbReference type="NCBI Taxonomy" id="1208314"/>
    <lineage>
        <taxon>Bacteria</taxon>
        <taxon>Bacillati</taxon>
        <taxon>Actinomycetota</taxon>
        <taxon>Actinomycetes</taxon>
        <taxon>Mycobacteriales</taxon>
        <taxon>Gordoniaceae</taxon>
        <taxon>Gordonia</taxon>
    </lineage>
</organism>
<reference evidence="1 2" key="1">
    <citation type="submission" date="2012-08" db="EMBL/GenBank/DDBJ databases">
        <title>Whole genome shotgun sequence of Gordonia namibiensis NBRC 108229.</title>
        <authorList>
            <person name="Isaki-Nakamura S."/>
            <person name="Hosoyama A."/>
            <person name="Tsuchikane K."/>
            <person name="Katsumata H."/>
            <person name="Baba S."/>
            <person name="Yamazaki S."/>
            <person name="Fujita N."/>
        </authorList>
    </citation>
    <scope>NUCLEOTIDE SEQUENCE [LARGE SCALE GENOMIC DNA]</scope>
    <source>
        <strain evidence="1 2">NBRC 108229</strain>
    </source>
</reference>
<evidence type="ECO:0000313" key="1">
    <source>
        <dbReference type="EMBL" id="GAC00415.1"/>
    </source>
</evidence>
<dbReference type="Proteomes" id="UP000035058">
    <property type="component" value="Unassembled WGS sequence"/>
</dbReference>
<keyword evidence="2" id="KW-1185">Reference proteome</keyword>
<comment type="caution">
    <text evidence="1">The sequence shown here is derived from an EMBL/GenBank/DDBJ whole genome shotgun (WGS) entry which is preliminary data.</text>
</comment>
<protein>
    <submittedName>
        <fullName evidence="1">Uncharacterized protein</fullName>
    </submittedName>
</protein>
<gene>
    <name evidence="1" type="ORF">GONAM_15_01240</name>
</gene>
<proteinExistence type="predicted"/>
<dbReference type="EMBL" id="BAHE01000015">
    <property type="protein sequence ID" value="GAC00415.1"/>
    <property type="molecule type" value="Genomic_DNA"/>
</dbReference>